<dbReference type="InterPro" id="IPR001752">
    <property type="entry name" value="Kinesin_motor_dom"/>
</dbReference>
<accession>A0A9W7E7N8</accession>
<evidence type="ECO:0000256" key="5">
    <source>
        <dbReference type="SAM" id="Coils"/>
    </source>
</evidence>
<dbReference type="OrthoDB" id="3176171at2759"/>
<feature type="coiled-coil region" evidence="5">
    <location>
        <begin position="116"/>
        <end position="143"/>
    </location>
</feature>
<organism evidence="8 9">
    <name type="scientific">Triparma retinervis</name>
    <dbReference type="NCBI Taxonomy" id="2557542"/>
    <lineage>
        <taxon>Eukaryota</taxon>
        <taxon>Sar</taxon>
        <taxon>Stramenopiles</taxon>
        <taxon>Ochrophyta</taxon>
        <taxon>Bolidophyceae</taxon>
        <taxon>Parmales</taxon>
        <taxon>Triparmaceae</taxon>
        <taxon>Triparma</taxon>
    </lineage>
</organism>
<dbReference type="PANTHER" id="PTHR47972">
    <property type="entry name" value="KINESIN-LIKE PROTEIN KLP-3"/>
    <property type="match status" value="1"/>
</dbReference>
<dbReference type="EMBL" id="BRXZ01002729">
    <property type="protein sequence ID" value="GMH69002.1"/>
    <property type="molecule type" value="Genomic_DNA"/>
</dbReference>
<reference evidence="8" key="1">
    <citation type="submission" date="2022-07" db="EMBL/GenBank/DDBJ databases">
        <title>Genome analysis of Parmales, a sister group of diatoms, reveals the evolutionary specialization of diatoms from phago-mixotrophs to photoautotrophs.</title>
        <authorList>
            <person name="Ban H."/>
            <person name="Sato S."/>
            <person name="Yoshikawa S."/>
            <person name="Kazumasa Y."/>
            <person name="Nakamura Y."/>
            <person name="Ichinomiya M."/>
            <person name="Saitoh K."/>
            <person name="Sato N."/>
            <person name="Blanc-Mathieu R."/>
            <person name="Endo H."/>
            <person name="Kuwata A."/>
            <person name="Ogata H."/>
        </authorList>
    </citation>
    <scope>NUCLEOTIDE SEQUENCE</scope>
</reference>
<dbReference type="GO" id="GO:0007018">
    <property type="term" value="P:microtubule-based movement"/>
    <property type="evidence" value="ECO:0007669"/>
    <property type="project" value="InterPro"/>
</dbReference>
<dbReference type="Gene3D" id="3.40.850.10">
    <property type="entry name" value="Kinesin motor domain"/>
    <property type="match status" value="1"/>
</dbReference>
<evidence type="ECO:0000313" key="8">
    <source>
        <dbReference type="EMBL" id="GMH69002.1"/>
    </source>
</evidence>
<dbReference type="PROSITE" id="PS00411">
    <property type="entry name" value="KINESIN_MOTOR_1"/>
    <property type="match status" value="1"/>
</dbReference>
<evidence type="ECO:0000313" key="9">
    <source>
        <dbReference type="Proteomes" id="UP001165082"/>
    </source>
</evidence>
<keyword evidence="4" id="KW-0493">Microtubule</keyword>
<keyword evidence="2 3" id="KW-0067">ATP-binding</keyword>
<dbReference type="GO" id="GO:0003777">
    <property type="term" value="F:microtubule motor activity"/>
    <property type="evidence" value="ECO:0007669"/>
    <property type="project" value="InterPro"/>
</dbReference>
<dbReference type="InterPro" id="IPR019821">
    <property type="entry name" value="Kinesin_motor_CS"/>
</dbReference>
<comment type="caution">
    <text evidence="8">The sequence shown here is derived from an EMBL/GenBank/DDBJ whole genome shotgun (WGS) entry which is preliminary data.</text>
</comment>
<dbReference type="InterPro" id="IPR027640">
    <property type="entry name" value="Kinesin-like_fam"/>
</dbReference>
<dbReference type="PRINTS" id="PR00380">
    <property type="entry name" value="KINESINHEAVY"/>
</dbReference>
<dbReference type="SUPFAM" id="SSF52540">
    <property type="entry name" value="P-loop containing nucleoside triphosphate hydrolases"/>
    <property type="match status" value="1"/>
</dbReference>
<evidence type="ECO:0000256" key="4">
    <source>
        <dbReference type="RuleBase" id="RU000394"/>
    </source>
</evidence>
<keyword evidence="5" id="KW-0175">Coiled coil</keyword>
<name>A0A9W7E7N8_9STRA</name>
<evidence type="ECO:0000259" key="7">
    <source>
        <dbReference type="PROSITE" id="PS50067"/>
    </source>
</evidence>
<evidence type="ECO:0000256" key="3">
    <source>
        <dbReference type="PROSITE-ProRule" id="PRU00283"/>
    </source>
</evidence>
<keyword evidence="1 3" id="KW-0547">Nucleotide-binding</keyword>
<dbReference type="Proteomes" id="UP001165082">
    <property type="component" value="Unassembled WGS sequence"/>
</dbReference>
<protein>
    <recommendedName>
        <fullName evidence="4">Kinesin-like protein</fullName>
    </recommendedName>
</protein>
<sequence length="515" mass="56063">MEQGPQRVLNDNDNDDDNEVVDNDDYCSACADLAHRDNIKHSILVDNEVVDNDDYCSACADLAHRDNVKHSILVQKLQSQFETYALRQKALIASLIEWGPISPSYGDPNPRPRLEAAEEDKLLDTLNEKLAELSLENGKLRASLQREVRSRKRLHNIVQDLKGKIRVFVRVRPLSSGEEAAGCQHALRYGGEGSVLAMPEGRLAMKTWDFDGVLGVADGQVDVFREVQGLVVSAVDGHNVCLFAYGQTGSGKTHTMFGDVEGPEAGISPRAAGEIFRVLERNTEGGAMDSWSLSVTMLEIYNDQIYCLMGEGGKKVSLKFGGKEGVEIVGAESQDEVVSEAELLAVLSRGSERRRTSSTAMNADSSRSHMVVQVKIRSLSLTGKETTGKVTIVDLAGSERLSKLGKVGDEQLRETRSINKSLSSLGDVIAALKKKSSHIPYRNHPLTALLSDSLGGSSKSLLFVCCSPADYNRSESVSSLDFGFRCRGVGGGGDNNVPKFSKKENESGRENMAPR</sequence>
<feature type="binding site" evidence="3">
    <location>
        <begin position="246"/>
        <end position="253"/>
    </location>
    <ligand>
        <name>ATP</name>
        <dbReference type="ChEBI" id="CHEBI:30616"/>
    </ligand>
</feature>
<dbReference type="GO" id="GO:0005524">
    <property type="term" value="F:ATP binding"/>
    <property type="evidence" value="ECO:0007669"/>
    <property type="project" value="UniProtKB-UniRule"/>
</dbReference>
<evidence type="ECO:0000256" key="1">
    <source>
        <dbReference type="ARBA" id="ARBA00022741"/>
    </source>
</evidence>
<dbReference type="GO" id="GO:0008017">
    <property type="term" value="F:microtubule binding"/>
    <property type="evidence" value="ECO:0007669"/>
    <property type="project" value="InterPro"/>
</dbReference>
<dbReference type="InterPro" id="IPR036961">
    <property type="entry name" value="Kinesin_motor_dom_sf"/>
</dbReference>
<gene>
    <name evidence="8" type="ORF">TrRE_jg7761</name>
</gene>
<comment type="similarity">
    <text evidence="3 4">Belongs to the TRAFAC class myosin-kinesin ATPase superfamily. Kinesin family.</text>
</comment>
<dbReference type="Pfam" id="PF00225">
    <property type="entry name" value="Kinesin"/>
    <property type="match status" value="1"/>
</dbReference>
<feature type="domain" description="Kinesin motor" evidence="7">
    <location>
        <begin position="164"/>
        <end position="489"/>
    </location>
</feature>
<keyword evidence="9" id="KW-1185">Reference proteome</keyword>
<feature type="region of interest" description="Disordered" evidence="6">
    <location>
        <begin position="493"/>
        <end position="515"/>
    </location>
</feature>
<evidence type="ECO:0000256" key="2">
    <source>
        <dbReference type="ARBA" id="ARBA00022840"/>
    </source>
</evidence>
<proteinExistence type="inferred from homology"/>
<dbReference type="GO" id="GO:0005874">
    <property type="term" value="C:microtubule"/>
    <property type="evidence" value="ECO:0007669"/>
    <property type="project" value="UniProtKB-KW"/>
</dbReference>
<evidence type="ECO:0000256" key="6">
    <source>
        <dbReference type="SAM" id="MobiDB-lite"/>
    </source>
</evidence>
<dbReference type="AlphaFoldDB" id="A0A9W7E7N8"/>
<dbReference type="SMART" id="SM00129">
    <property type="entry name" value="KISc"/>
    <property type="match status" value="1"/>
</dbReference>
<dbReference type="InterPro" id="IPR027417">
    <property type="entry name" value="P-loop_NTPase"/>
</dbReference>
<dbReference type="PROSITE" id="PS50067">
    <property type="entry name" value="KINESIN_MOTOR_2"/>
    <property type="match status" value="1"/>
</dbReference>
<keyword evidence="3 4" id="KW-0505">Motor protein</keyword>